<reference evidence="2 3" key="1">
    <citation type="submission" date="2013-01" db="EMBL/GenBank/DDBJ databases">
        <authorList>
            <person name="Fiebig A."/>
            <person name="Goeker M."/>
            <person name="Klenk H.-P.P."/>
        </authorList>
    </citation>
    <scope>NUCLEOTIDE SEQUENCE [LARGE SCALE GENOMIC DNA]</scope>
    <source>
        <strain evidence="2 3">DSM 24838</strain>
    </source>
</reference>
<dbReference type="STRING" id="1123501.Wenmar_01702"/>
<keyword evidence="3" id="KW-1185">Reference proteome</keyword>
<protein>
    <submittedName>
        <fullName evidence="2">WD40-like repeat protein</fullName>
    </submittedName>
</protein>
<name>A0A0D0NM27_9RHOB</name>
<organism evidence="2 3">
    <name type="scientific">Wenxinia marina DSM 24838</name>
    <dbReference type="NCBI Taxonomy" id="1123501"/>
    <lineage>
        <taxon>Bacteria</taxon>
        <taxon>Pseudomonadati</taxon>
        <taxon>Pseudomonadota</taxon>
        <taxon>Alphaproteobacteria</taxon>
        <taxon>Rhodobacterales</taxon>
        <taxon>Roseobacteraceae</taxon>
        <taxon>Wenxinia</taxon>
    </lineage>
</organism>
<dbReference type="SUPFAM" id="SSF50998">
    <property type="entry name" value="Quinoprotein alcohol dehydrogenase-like"/>
    <property type="match status" value="1"/>
</dbReference>
<dbReference type="InterPro" id="IPR011047">
    <property type="entry name" value="Quinoprotein_ADH-like_sf"/>
</dbReference>
<dbReference type="PROSITE" id="PS51257">
    <property type="entry name" value="PROKAR_LIPOPROTEIN"/>
    <property type="match status" value="1"/>
</dbReference>
<dbReference type="InterPro" id="IPR015943">
    <property type="entry name" value="WD40/YVTN_repeat-like_dom_sf"/>
</dbReference>
<proteinExistence type="predicted"/>
<dbReference type="EMBL" id="AONG01000009">
    <property type="protein sequence ID" value="KIQ69340.1"/>
    <property type="molecule type" value="Genomic_DNA"/>
</dbReference>
<dbReference type="PATRIC" id="fig|1123501.6.peg.1793"/>
<evidence type="ECO:0000313" key="2">
    <source>
        <dbReference type="EMBL" id="KIQ69340.1"/>
    </source>
</evidence>
<evidence type="ECO:0000259" key="1">
    <source>
        <dbReference type="Pfam" id="PF13360"/>
    </source>
</evidence>
<gene>
    <name evidence="2" type="ORF">Wenmar_01702</name>
</gene>
<feature type="domain" description="Pyrrolo-quinoline quinone repeat" evidence="1">
    <location>
        <begin position="375"/>
        <end position="434"/>
    </location>
</feature>
<dbReference type="InterPro" id="IPR002372">
    <property type="entry name" value="PQQ_rpt_dom"/>
</dbReference>
<dbReference type="Proteomes" id="UP000035100">
    <property type="component" value="Unassembled WGS sequence"/>
</dbReference>
<feature type="domain" description="Pyrrolo-quinoline quinone repeat" evidence="1">
    <location>
        <begin position="115"/>
        <end position="352"/>
    </location>
</feature>
<dbReference type="eggNOG" id="COG1520">
    <property type="taxonomic scope" value="Bacteria"/>
</dbReference>
<dbReference type="PANTHER" id="PTHR34512:SF30">
    <property type="entry name" value="OUTER MEMBRANE PROTEIN ASSEMBLY FACTOR BAMB"/>
    <property type="match status" value="1"/>
</dbReference>
<dbReference type="PANTHER" id="PTHR34512">
    <property type="entry name" value="CELL SURFACE PROTEIN"/>
    <property type="match status" value="1"/>
</dbReference>
<dbReference type="OrthoDB" id="5290752at2"/>
<dbReference type="Pfam" id="PF13360">
    <property type="entry name" value="PQQ_2"/>
    <property type="match status" value="2"/>
</dbReference>
<comment type="caution">
    <text evidence="2">The sequence shown here is derived from an EMBL/GenBank/DDBJ whole genome shotgun (WGS) entry which is preliminary data.</text>
</comment>
<dbReference type="InterPro" id="IPR018391">
    <property type="entry name" value="PQQ_b-propeller_rpt"/>
</dbReference>
<dbReference type="SMART" id="SM00564">
    <property type="entry name" value="PQQ"/>
    <property type="match status" value="7"/>
</dbReference>
<evidence type="ECO:0000313" key="3">
    <source>
        <dbReference type="Proteomes" id="UP000035100"/>
    </source>
</evidence>
<dbReference type="Gene3D" id="2.130.10.10">
    <property type="entry name" value="YVTN repeat-like/Quinoprotein amine dehydrogenase"/>
    <property type="match status" value="1"/>
</dbReference>
<accession>A0A0D0NM27</accession>
<sequence length="435" mass="44218">MTSRALSALAALVLLGGCGWFGPPDVVLPGPRQDIRPEAATSNVARPIALPAAQVNASWPQRGGSPAHRIGNLALSPAPTLAFATGIGQGDTRGARITADPVVANGVVYTLDASAIVSAVSATTGQLLWQRDVSPYSDRPGEGSGGGLALAGGRLYVTTGFGRLSALDAATGGEAWVQDLNAPGGASPTVAGDLVFVVARDARAWAIETSTGRVRYILRSATTGPSFAGGAGVAVEGDTAVVPFSSGEIVGLYPEGGTRRWTTNIGGDRPGFAAALAASDIATDPVIVGDTVYLGNVSGRVVALGLSDGERRWTATDGATSTPVVAGGALFFVNDIGELVRLDAATGESVWRVPLPLFEEDRPRRQHTRWVHLGPILAGGRLIVASSDGTLRQFDPVNGNLVGAVPLPGGAASHPVVAGGVLYVVSSAGQLLAYR</sequence>
<dbReference type="AlphaFoldDB" id="A0A0D0NM27"/>